<comment type="caution">
    <text evidence="2">The sequence shown here is derived from an EMBL/GenBank/DDBJ whole genome shotgun (WGS) entry which is preliminary data.</text>
</comment>
<evidence type="ECO:0000313" key="2">
    <source>
        <dbReference type="EMBL" id="HEU02942.1"/>
    </source>
</evidence>
<evidence type="ECO:0000259" key="1">
    <source>
        <dbReference type="Pfam" id="PF23343"/>
    </source>
</evidence>
<protein>
    <recommendedName>
        <fullName evidence="1">Replication-associated protein ORF2/G2P domain-containing protein</fullName>
    </recommendedName>
</protein>
<proteinExistence type="predicted"/>
<reference evidence="2" key="1">
    <citation type="journal article" date="2020" name="mSystems">
        <title>Genome- and Community-Level Interaction Insights into Carbon Utilization and Element Cycling Functions of Hydrothermarchaeota in Hydrothermal Sediment.</title>
        <authorList>
            <person name="Zhou Z."/>
            <person name="Liu Y."/>
            <person name="Xu W."/>
            <person name="Pan J."/>
            <person name="Luo Z.H."/>
            <person name="Li M."/>
        </authorList>
    </citation>
    <scope>NUCLEOTIDE SEQUENCE</scope>
    <source>
        <strain evidence="2">HyVt-347</strain>
    </source>
</reference>
<evidence type="ECO:0000313" key="3">
    <source>
        <dbReference type="Proteomes" id="UP000885680"/>
    </source>
</evidence>
<accession>A0A9C9TJ33</accession>
<gene>
    <name evidence="2" type="ORF">ENH89_22025</name>
</gene>
<dbReference type="EMBL" id="DRGN01000311">
    <property type="protein sequence ID" value="HEU02942.1"/>
    <property type="molecule type" value="Genomic_DNA"/>
</dbReference>
<dbReference type="InterPro" id="IPR056906">
    <property type="entry name" value="ORF2/G2P_dom"/>
</dbReference>
<feature type="domain" description="Replication-associated protein ORF2/G2P" evidence="1">
    <location>
        <begin position="10"/>
        <end position="117"/>
    </location>
</feature>
<dbReference type="AlphaFoldDB" id="A0A9C9TJ33"/>
<dbReference type="Pfam" id="PF23343">
    <property type="entry name" value="REP_ORF2-G2P"/>
    <property type="match status" value="1"/>
</dbReference>
<name>A0A9C9TJ33_9HYPH</name>
<dbReference type="Proteomes" id="UP000885680">
    <property type="component" value="Unassembled WGS sequence"/>
</dbReference>
<organism evidence="2 3">
    <name type="scientific">Aurantimonas coralicida</name>
    <dbReference type="NCBI Taxonomy" id="182270"/>
    <lineage>
        <taxon>Bacteria</taxon>
        <taxon>Pseudomonadati</taxon>
        <taxon>Pseudomonadota</taxon>
        <taxon>Alphaproteobacteria</taxon>
        <taxon>Hyphomicrobiales</taxon>
        <taxon>Aurantimonadaceae</taxon>
        <taxon>Aurantimonas</taxon>
    </lineage>
</organism>
<sequence>MYEARLGKPNLFITLTSRNVAGGDPSAAARDLVSAWRTVRAEYMEEHGLKSLPFLAVFEETKRGWPHVHIVARCGWLSQKWLSKRMGELTGSPVCWVNRLTSARKVARYVTKYIGKNPHRFDGTKRYWRSLDYLKPEPEQEEKPRSTHVRWERIDCSWLKMATEFERVGFLVAIHRSHAVAEPRAPP</sequence>